<feature type="transmembrane region" description="Helical" evidence="1">
    <location>
        <begin position="328"/>
        <end position="347"/>
    </location>
</feature>
<keyword evidence="1" id="KW-0472">Membrane</keyword>
<dbReference type="EMBL" id="BAAAPN010000106">
    <property type="protein sequence ID" value="GAA1776984.1"/>
    <property type="molecule type" value="Genomic_DNA"/>
</dbReference>
<organism evidence="2 3">
    <name type="scientific">Nostocoides vanveenii</name>
    <dbReference type="NCBI Taxonomy" id="330835"/>
    <lineage>
        <taxon>Bacteria</taxon>
        <taxon>Bacillati</taxon>
        <taxon>Actinomycetota</taxon>
        <taxon>Actinomycetes</taxon>
        <taxon>Micrococcales</taxon>
        <taxon>Intrasporangiaceae</taxon>
        <taxon>Nostocoides</taxon>
    </lineage>
</organism>
<evidence type="ECO:0000313" key="3">
    <source>
        <dbReference type="Proteomes" id="UP001501475"/>
    </source>
</evidence>
<dbReference type="Proteomes" id="UP001501475">
    <property type="component" value="Unassembled WGS sequence"/>
</dbReference>
<sequence>MPHQTRAPGAGLSTLTRDFSGIPWPSGVVSGEGRTAYGNMGSDMTILDSAQPTTDDDARPAPAWRQPLLGGAAGAGVGLLAVLTIVGVVGSLAPRATVDWGAIFGTGATLWLLLGGARVAADGLLFALTPLLGLAALVWLARSSARRSLPATPTRWTYAAWLGGYIAVTLAAVALALAGPATPVWWSLPLPVLGVPALALALAELPTGRWEPIVRRVPRLIRRAVRPAIRTGALMLGLGCALVLLTSAVRIGRVAALYGELDTGVLGGFALTLGQALALPNLGLWAVSLLAGPGFTITEGSSVTLGHSDGGLLPLIPVLGALPGKASFGWYVWALYLVPVLAGGYAARRSLAEIPRLASGRTKVGSVAVTVGLTAVLLAVLDGVAGGSLGDGRLADVGPSALSLCLALMLALGLGAAVVVARDWWRLRR</sequence>
<accession>A0ABN2L6I2</accession>
<feature type="transmembrane region" description="Helical" evidence="1">
    <location>
        <begin position="68"/>
        <end position="93"/>
    </location>
</feature>
<gene>
    <name evidence="2" type="ORF">GCM10009810_37650</name>
</gene>
<evidence type="ECO:0000313" key="2">
    <source>
        <dbReference type="EMBL" id="GAA1776984.1"/>
    </source>
</evidence>
<feature type="transmembrane region" description="Helical" evidence="1">
    <location>
        <begin position="401"/>
        <end position="421"/>
    </location>
</feature>
<protein>
    <submittedName>
        <fullName evidence="2">Uncharacterized protein</fullName>
    </submittedName>
</protein>
<dbReference type="InterPro" id="IPR045931">
    <property type="entry name" value="DUF6350"/>
</dbReference>
<feature type="transmembrane region" description="Helical" evidence="1">
    <location>
        <begin position="228"/>
        <end position="249"/>
    </location>
</feature>
<feature type="transmembrane region" description="Helical" evidence="1">
    <location>
        <begin position="367"/>
        <end position="389"/>
    </location>
</feature>
<proteinExistence type="predicted"/>
<reference evidence="2 3" key="1">
    <citation type="journal article" date="2019" name="Int. J. Syst. Evol. Microbiol.">
        <title>The Global Catalogue of Microorganisms (GCM) 10K type strain sequencing project: providing services to taxonomists for standard genome sequencing and annotation.</title>
        <authorList>
            <consortium name="The Broad Institute Genomics Platform"/>
            <consortium name="The Broad Institute Genome Sequencing Center for Infectious Disease"/>
            <person name="Wu L."/>
            <person name="Ma J."/>
        </authorList>
    </citation>
    <scope>NUCLEOTIDE SEQUENCE [LARGE SCALE GENOMIC DNA]</scope>
    <source>
        <strain evidence="2 3">JCM 15591</strain>
    </source>
</reference>
<feature type="transmembrane region" description="Helical" evidence="1">
    <location>
        <begin position="123"/>
        <end position="144"/>
    </location>
</feature>
<name>A0ABN2L6I2_9MICO</name>
<feature type="transmembrane region" description="Helical" evidence="1">
    <location>
        <begin position="156"/>
        <end position="178"/>
    </location>
</feature>
<dbReference type="Pfam" id="PF19877">
    <property type="entry name" value="DUF6350"/>
    <property type="match status" value="1"/>
</dbReference>
<feature type="transmembrane region" description="Helical" evidence="1">
    <location>
        <begin position="184"/>
        <end position="207"/>
    </location>
</feature>
<keyword evidence="3" id="KW-1185">Reference proteome</keyword>
<feature type="transmembrane region" description="Helical" evidence="1">
    <location>
        <begin position="100"/>
        <end position="117"/>
    </location>
</feature>
<keyword evidence="1" id="KW-0812">Transmembrane</keyword>
<keyword evidence="1" id="KW-1133">Transmembrane helix</keyword>
<comment type="caution">
    <text evidence="2">The sequence shown here is derived from an EMBL/GenBank/DDBJ whole genome shotgun (WGS) entry which is preliminary data.</text>
</comment>
<evidence type="ECO:0000256" key="1">
    <source>
        <dbReference type="SAM" id="Phobius"/>
    </source>
</evidence>